<feature type="domain" description="Response regulatory" evidence="5">
    <location>
        <begin position="22"/>
        <end position="138"/>
    </location>
</feature>
<dbReference type="PROSITE" id="PS50043">
    <property type="entry name" value="HTH_LUXR_2"/>
    <property type="match status" value="1"/>
</dbReference>
<dbReference type="CDD" id="cd06170">
    <property type="entry name" value="LuxR_C_like"/>
    <property type="match status" value="1"/>
</dbReference>
<dbReference type="InterPro" id="IPR058245">
    <property type="entry name" value="NreC/VraR/RcsB-like_REC"/>
</dbReference>
<sequence>MAASTPKTRDRTAATDAEAAGRILIADDHRMITEAVARLLERTGGFETTVVGSLPEAIQTLTEDTGYDLLLLDVRMPGMSGLDSVERVLARAGDTKVVLFSGEADRRFVAGAVELGVRGLIPKTMPLKALTSALHLVLSGEVFMPVEGAATAGSIDAGEAGLTQLETTILRLASDGHTNKEIALHVNLGEVAVKMHMRAICRKLDARNRTHAAMMARSLGII</sequence>
<dbReference type="Gene3D" id="3.40.50.2300">
    <property type="match status" value="1"/>
</dbReference>
<evidence type="ECO:0000256" key="3">
    <source>
        <dbReference type="PROSITE-ProRule" id="PRU00169"/>
    </source>
</evidence>
<dbReference type="OrthoDB" id="3679796at2"/>
<dbReference type="AlphaFoldDB" id="A0A3D9BVZ1"/>
<dbReference type="GO" id="GO:0000160">
    <property type="term" value="P:phosphorelay signal transduction system"/>
    <property type="evidence" value="ECO:0007669"/>
    <property type="project" value="InterPro"/>
</dbReference>
<feature type="domain" description="HTH luxR-type" evidence="4">
    <location>
        <begin position="155"/>
        <end position="220"/>
    </location>
</feature>
<organism evidence="6 7">
    <name type="scientific">Rhodosalinus sediminis</name>
    <dbReference type="NCBI Taxonomy" id="1940533"/>
    <lineage>
        <taxon>Bacteria</taxon>
        <taxon>Pseudomonadati</taxon>
        <taxon>Pseudomonadota</taxon>
        <taxon>Alphaproteobacteria</taxon>
        <taxon>Rhodobacterales</taxon>
        <taxon>Paracoccaceae</taxon>
        <taxon>Rhodosalinus</taxon>
    </lineage>
</organism>
<dbReference type="SUPFAM" id="SSF46894">
    <property type="entry name" value="C-terminal effector domain of the bipartite response regulators"/>
    <property type="match status" value="1"/>
</dbReference>
<dbReference type="PROSITE" id="PS50110">
    <property type="entry name" value="RESPONSE_REGULATORY"/>
    <property type="match status" value="1"/>
</dbReference>
<dbReference type="Pfam" id="PF00196">
    <property type="entry name" value="GerE"/>
    <property type="match status" value="1"/>
</dbReference>
<evidence type="ECO:0000313" key="7">
    <source>
        <dbReference type="Proteomes" id="UP000257131"/>
    </source>
</evidence>
<dbReference type="GO" id="GO:0006355">
    <property type="term" value="P:regulation of DNA-templated transcription"/>
    <property type="evidence" value="ECO:0007669"/>
    <property type="project" value="InterPro"/>
</dbReference>
<dbReference type="InterPro" id="IPR036388">
    <property type="entry name" value="WH-like_DNA-bd_sf"/>
</dbReference>
<keyword evidence="2 6" id="KW-0238">DNA-binding</keyword>
<keyword evidence="7" id="KW-1185">Reference proteome</keyword>
<dbReference type="SMART" id="SM00448">
    <property type="entry name" value="REC"/>
    <property type="match status" value="1"/>
</dbReference>
<dbReference type="Proteomes" id="UP000257131">
    <property type="component" value="Unassembled WGS sequence"/>
</dbReference>
<dbReference type="RefSeq" id="WP_115978948.1">
    <property type="nucleotide sequence ID" value="NZ_QOHR01000005.1"/>
</dbReference>
<dbReference type="InterPro" id="IPR016032">
    <property type="entry name" value="Sig_transdc_resp-reg_C-effctor"/>
</dbReference>
<dbReference type="SMART" id="SM00421">
    <property type="entry name" value="HTH_LUXR"/>
    <property type="match status" value="1"/>
</dbReference>
<dbReference type="PRINTS" id="PR00038">
    <property type="entry name" value="HTHLUXR"/>
</dbReference>
<proteinExistence type="predicted"/>
<comment type="caution">
    <text evidence="6">The sequence shown here is derived from an EMBL/GenBank/DDBJ whole genome shotgun (WGS) entry which is preliminary data.</text>
</comment>
<dbReference type="PANTHER" id="PTHR45566:SF2">
    <property type="entry name" value="NARL SUBFAMILY"/>
    <property type="match status" value="1"/>
</dbReference>
<dbReference type="Gene3D" id="1.10.10.10">
    <property type="entry name" value="Winged helix-like DNA-binding domain superfamily/Winged helix DNA-binding domain"/>
    <property type="match status" value="1"/>
</dbReference>
<evidence type="ECO:0000313" key="6">
    <source>
        <dbReference type="EMBL" id="REC57693.1"/>
    </source>
</evidence>
<dbReference type="Pfam" id="PF00072">
    <property type="entry name" value="Response_reg"/>
    <property type="match status" value="1"/>
</dbReference>
<evidence type="ECO:0000259" key="5">
    <source>
        <dbReference type="PROSITE" id="PS50110"/>
    </source>
</evidence>
<protein>
    <submittedName>
        <fullName evidence="6">DNA-binding response regulator</fullName>
    </submittedName>
</protein>
<dbReference type="InterPro" id="IPR000792">
    <property type="entry name" value="Tscrpt_reg_LuxR_C"/>
</dbReference>
<accession>A0A3D9BVZ1</accession>
<evidence type="ECO:0000259" key="4">
    <source>
        <dbReference type="PROSITE" id="PS50043"/>
    </source>
</evidence>
<name>A0A3D9BVZ1_9RHOB</name>
<dbReference type="CDD" id="cd17535">
    <property type="entry name" value="REC_NarL-like"/>
    <property type="match status" value="1"/>
</dbReference>
<evidence type="ECO:0000256" key="2">
    <source>
        <dbReference type="ARBA" id="ARBA00023125"/>
    </source>
</evidence>
<reference evidence="6 7" key="1">
    <citation type="journal article" date="2017" name="Int. J. Syst. Evol. Microbiol.">
        <title>Rhodosalinus sediminis gen. nov., sp. nov., isolated from marine saltern.</title>
        <authorList>
            <person name="Guo L.Y."/>
            <person name="Ling S.K."/>
            <person name="Li C.M."/>
            <person name="Chen G.J."/>
            <person name="Du Z.J."/>
        </authorList>
    </citation>
    <scope>NUCLEOTIDE SEQUENCE [LARGE SCALE GENOMIC DNA]</scope>
    <source>
        <strain evidence="6 7">WDN1C137</strain>
    </source>
</reference>
<keyword evidence="1 3" id="KW-0597">Phosphoprotein</keyword>
<feature type="modified residue" description="4-aspartylphosphate" evidence="3">
    <location>
        <position position="73"/>
    </location>
</feature>
<dbReference type="GO" id="GO:0003677">
    <property type="term" value="F:DNA binding"/>
    <property type="evidence" value="ECO:0007669"/>
    <property type="project" value="UniProtKB-KW"/>
</dbReference>
<dbReference type="InterPro" id="IPR011006">
    <property type="entry name" value="CheY-like_superfamily"/>
</dbReference>
<evidence type="ECO:0000256" key="1">
    <source>
        <dbReference type="ARBA" id="ARBA00022553"/>
    </source>
</evidence>
<dbReference type="SUPFAM" id="SSF52172">
    <property type="entry name" value="CheY-like"/>
    <property type="match status" value="1"/>
</dbReference>
<dbReference type="PANTHER" id="PTHR45566">
    <property type="entry name" value="HTH-TYPE TRANSCRIPTIONAL REGULATOR YHJB-RELATED"/>
    <property type="match status" value="1"/>
</dbReference>
<dbReference type="InterPro" id="IPR001789">
    <property type="entry name" value="Sig_transdc_resp-reg_receiver"/>
</dbReference>
<dbReference type="InterPro" id="IPR051015">
    <property type="entry name" value="EvgA-like"/>
</dbReference>
<gene>
    <name evidence="6" type="ORF">DRV84_05840</name>
</gene>
<dbReference type="EMBL" id="QOHR01000005">
    <property type="protein sequence ID" value="REC57693.1"/>
    <property type="molecule type" value="Genomic_DNA"/>
</dbReference>